<dbReference type="InterPro" id="IPR051448">
    <property type="entry name" value="CdaR-like_regulators"/>
</dbReference>
<dbReference type="InterPro" id="IPR025736">
    <property type="entry name" value="PucR_C-HTH_dom"/>
</dbReference>
<comment type="caution">
    <text evidence="3">The sequence shown here is derived from an EMBL/GenBank/DDBJ whole genome shotgun (WGS) entry which is preliminary data.</text>
</comment>
<dbReference type="EMBL" id="JACHMH010000001">
    <property type="protein sequence ID" value="MBB4679911.1"/>
    <property type="molecule type" value="Genomic_DNA"/>
</dbReference>
<accession>A0A7W7FV07</accession>
<dbReference type="InterPro" id="IPR042070">
    <property type="entry name" value="PucR_C-HTH_sf"/>
</dbReference>
<feature type="domain" description="PucR C-terminal helix-turn-helix" evidence="1">
    <location>
        <begin position="280"/>
        <end position="337"/>
    </location>
</feature>
<sequence length="347" mass="38391">MPDSTFLREGARLLIELFISGIRDGRPPGPERLEVCWSLGRRLCHHRVAVEVVRCCLAVATKVVWQHVAAVNAGRHLDSAALARLGVQVLDYMDEVATEVVTAYKETAARISDRQRCRRQQLLEAVLTEDFAGSALVRELAERNDWPLPSTIAAVALADPGVGQHRLLMLPPDVLIDVDRRRPVLLVPDPDGPGRAALLARTLRGWTAAVGPTVSLHQAGQSLGWARDLLAVTTVDAGLVHCTDHLSTLMLLRDKDLARLLVRTRLAPLLALRADKQELLAETLSHWLRSGQDTESVAARLYVHAQTVRNRIRQLRVLFGPALVEPRARLELMMALSARKLLPAHRD</sequence>
<evidence type="ECO:0008006" key="5">
    <source>
        <dbReference type="Google" id="ProtNLM"/>
    </source>
</evidence>
<gene>
    <name evidence="3" type="ORF">HNR67_006029</name>
</gene>
<evidence type="ECO:0000259" key="1">
    <source>
        <dbReference type="Pfam" id="PF13556"/>
    </source>
</evidence>
<dbReference type="AlphaFoldDB" id="A0A7W7FV07"/>
<dbReference type="Proteomes" id="UP000533598">
    <property type="component" value="Unassembled WGS sequence"/>
</dbReference>
<reference evidence="3 4" key="1">
    <citation type="submission" date="2020-08" db="EMBL/GenBank/DDBJ databases">
        <title>Sequencing the genomes of 1000 actinobacteria strains.</title>
        <authorList>
            <person name="Klenk H.-P."/>
        </authorList>
    </citation>
    <scope>NUCLEOTIDE SEQUENCE [LARGE SCALE GENOMIC DNA]</scope>
    <source>
        <strain evidence="3 4">DSM 44230</strain>
    </source>
</reference>
<evidence type="ECO:0000313" key="4">
    <source>
        <dbReference type="Proteomes" id="UP000533598"/>
    </source>
</evidence>
<dbReference type="Pfam" id="PF14361">
    <property type="entry name" value="RsbRD_N"/>
    <property type="match status" value="1"/>
</dbReference>
<dbReference type="Pfam" id="PF13556">
    <property type="entry name" value="HTH_30"/>
    <property type="match status" value="1"/>
</dbReference>
<dbReference type="PANTHER" id="PTHR33744:SF1">
    <property type="entry name" value="DNA-BINDING TRANSCRIPTIONAL ACTIVATOR ADER"/>
    <property type="match status" value="1"/>
</dbReference>
<keyword evidence="4" id="KW-1185">Reference proteome</keyword>
<dbReference type="PANTHER" id="PTHR33744">
    <property type="entry name" value="CARBOHYDRATE DIACID REGULATOR"/>
    <property type="match status" value="1"/>
</dbReference>
<organism evidence="3 4">
    <name type="scientific">Crossiella cryophila</name>
    <dbReference type="NCBI Taxonomy" id="43355"/>
    <lineage>
        <taxon>Bacteria</taxon>
        <taxon>Bacillati</taxon>
        <taxon>Actinomycetota</taxon>
        <taxon>Actinomycetes</taxon>
        <taxon>Pseudonocardiales</taxon>
        <taxon>Pseudonocardiaceae</taxon>
        <taxon>Crossiella</taxon>
    </lineage>
</organism>
<protein>
    <recommendedName>
        <fullName evidence="5">PucR C-terminal helix-turn-helix domain-containing protein</fullName>
    </recommendedName>
</protein>
<dbReference type="InterPro" id="IPR025751">
    <property type="entry name" value="RsbRD_N_dom"/>
</dbReference>
<dbReference type="Gene3D" id="1.10.10.2840">
    <property type="entry name" value="PucR C-terminal helix-turn-helix domain"/>
    <property type="match status" value="1"/>
</dbReference>
<dbReference type="RefSeq" id="WP_185005606.1">
    <property type="nucleotide sequence ID" value="NZ_BAAAUI010000017.1"/>
</dbReference>
<name>A0A7W7FV07_9PSEU</name>
<proteinExistence type="predicted"/>
<feature type="domain" description="RsbT co-antagonist protein RsbRD N-terminal" evidence="2">
    <location>
        <begin position="7"/>
        <end position="119"/>
    </location>
</feature>
<evidence type="ECO:0000313" key="3">
    <source>
        <dbReference type="EMBL" id="MBB4679911.1"/>
    </source>
</evidence>
<evidence type="ECO:0000259" key="2">
    <source>
        <dbReference type="Pfam" id="PF14361"/>
    </source>
</evidence>